<evidence type="ECO:0000313" key="5">
    <source>
        <dbReference type="Proteomes" id="UP000276133"/>
    </source>
</evidence>
<dbReference type="Pfam" id="PF00400">
    <property type="entry name" value="WD40"/>
    <property type="match status" value="2"/>
</dbReference>
<reference evidence="4 5" key="1">
    <citation type="journal article" date="2018" name="Sci. Rep.">
        <title>Genomic signatures of local adaptation to the degree of environmental predictability in rotifers.</title>
        <authorList>
            <person name="Franch-Gras L."/>
            <person name="Hahn C."/>
            <person name="Garcia-Roger E.M."/>
            <person name="Carmona M.J."/>
            <person name="Serra M."/>
            <person name="Gomez A."/>
        </authorList>
    </citation>
    <scope>NUCLEOTIDE SEQUENCE [LARGE SCALE GENOMIC DNA]</scope>
    <source>
        <strain evidence="4">HYR1</strain>
    </source>
</reference>
<comment type="caution">
    <text evidence="4">The sequence shown here is derived from an EMBL/GenBank/DDBJ whole genome shotgun (WGS) entry which is preliminary data.</text>
</comment>
<feature type="non-terminal residue" evidence="4">
    <location>
        <position position="1"/>
    </location>
</feature>
<dbReference type="PANTHER" id="PTHR19848:SF8">
    <property type="entry name" value="F-BOX AND WD REPEAT DOMAIN CONTAINING 7"/>
    <property type="match status" value="1"/>
</dbReference>
<dbReference type="STRING" id="10195.A0A3M7QP52"/>
<evidence type="ECO:0000256" key="1">
    <source>
        <dbReference type="ARBA" id="ARBA00022574"/>
    </source>
</evidence>
<feature type="repeat" description="WD" evidence="3">
    <location>
        <begin position="77"/>
        <end position="118"/>
    </location>
</feature>
<dbReference type="SMART" id="SM00320">
    <property type="entry name" value="WD40"/>
    <property type="match status" value="5"/>
</dbReference>
<sequence>HQSLLKLKKKLILNTSVDNTVRRWSFQDMQILDNIATIYSSVTSMIITVDNTFVIIGCENKTVQVKSLITGTDIHDLVGHNSEITCLASSRDCERVYVACADAKLYLYDLKSRELIAILIEQESSINDLRISSDNSFLFSSSGNSLYVLNLKKKKFVSRQKSKEIEQNRLIKAVTMSKEGDMAVTGDESGVVNLWNLKNGEFIETLIEPNENQRLGVCKLLLSNSNLFSVVAFTDNTVSVFDNEMGDIAAEFSEHQSQVKHLYILEDSKRILTSDGFNQCKIWVAHTGQLLESITVACNLLALSPDMQYVVSGPGENILY</sequence>
<gene>
    <name evidence="4" type="ORF">BpHYR1_047374</name>
</gene>
<dbReference type="PROSITE" id="PS50082">
    <property type="entry name" value="WD_REPEATS_2"/>
    <property type="match status" value="2"/>
</dbReference>
<dbReference type="InterPro" id="IPR015943">
    <property type="entry name" value="WD40/YVTN_repeat-like_dom_sf"/>
</dbReference>
<accession>A0A3M7QP52</accession>
<dbReference type="PANTHER" id="PTHR19848">
    <property type="entry name" value="WD40 REPEAT PROTEIN"/>
    <property type="match status" value="1"/>
</dbReference>
<dbReference type="InterPro" id="IPR036322">
    <property type="entry name" value="WD40_repeat_dom_sf"/>
</dbReference>
<dbReference type="AlphaFoldDB" id="A0A3M7QP52"/>
<dbReference type="SUPFAM" id="SSF50978">
    <property type="entry name" value="WD40 repeat-like"/>
    <property type="match status" value="1"/>
</dbReference>
<dbReference type="Proteomes" id="UP000276133">
    <property type="component" value="Unassembled WGS sequence"/>
</dbReference>
<dbReference type="Gene3D" id="2.130.10.10">
    <property type="entry name" value="YVTN repeat-like/Quinoprotein amine dehydrogenase"/>
    <property type="match status" value="2"/>
</dbReference>
<evidence type="ECO:0000313" key="4">
    <source>
        <dbReference type="EMBL" id="RNA13063.1"/>
    </source>
</evidence>
<keyword evidence="2" id="KW-0677">Repeat</keyword>
<name>A0A3M7QP52_BRAPC</name>
<dbReference type="OrthoDB" id="9990676at2759"/>
<evidence type="ECO:0000256" key="3">
    <source>
        <dbReference type="PROSITE-ProRule" id="PRU00221"/>
    </source>
</evidence>
<organism evidence="4 5">
    <name type="scientific">Brachionus plicatilis</name>
    <name type="common">Marine rotifer</name>
    <name type="synonym">Brachionus muelleri</name>
    <dbReference type="NCBI Taxonomy" id="10195"/>
    <lineage>
        <taxon>Eukaryota</taxon>
        <taxon>Metazoa</taxon>
        <taxon>Spiralia</taxon>
        <taxon>Gnathifera</taxon>
        <taxon>Rotifera</taxon>
        <taxon>Eurotatoria</taxon>
        <taxon>Monogononta</taxon>
        <taxon>Pseudotrocha</taxon>
        <taxon>Ploima</taxon>
        <taxon>Brachionidae</taxon>
        <taxon>Brachionus</taxon>
    </lineage>
</organism>
<feature type="repeat" description="WD" evidence="3">
    <location>
        <begin position="171"/>
        <end position="205"/>
    </location>
</feature>
<dbReference type="InterPro" id="IPR001680">
    <property type="entry name" value="WD40_rpt"/>
</dbReference>
<proteinExistence type="predicted"/>
<dbReference type="EMBL" id="REGN01005517">
    <property type="protein sequence ID" value="RNA13063.1"/>
    <property type="molecule type" value="Genomic_DNA"/>
</dbReference>
<protein>
    <submittedName>
        <fullName evidence="4">NACHT domain-and WD repeat-containing 1</fullName>
    </submittedName>
</protein>
<keyword evidence="1 3" id="KW-0853">WD repeat</keyword>
<keyword evidence="5" id="KW-1185">Reference proteome</keyword>
<evidence type="ECO:0000256" key="2">
    <source>
        <dbReference type="ARBA" id="ARBA00022737"/>
    </source>
</evidence>